<dbReference type="SUPFAM" id="SSF69318">
    <property type="entry name" value="Integrin alpha N-terminal domain"/>
    <property type="match status" value="1"/>
</dbReference>
<evidence type="ECO:0000313" key="4">
    <source>
        <dbReference type="Proteomes" id="UP001220962"/>
    </source>
</evidence>
<dbReference type="AlphaFoldDB" id="A0AAX3N5F8"/>
<reference evidence="2 5" key="1">
    <citation type="submission" date="2023-02" db="EMBL/GenBank/DDBJ databases">
        <title>Pathogen: clinical or host-associated sample.</title>
        <authorList>
            <person name="Hergert J."/>
            <person name="Casey R."/>
            <person name="Wagner J."/>
            <person name="Young E.L."/>
            <person name="Oakeson K.F."/>
        </authorList>
    </citation>
    <scope>NUCLEOTIDE SEQUENCE</scope>
    <source>
        <strain evidence="3 5">2022CK-00829</strain>
        <strain evidence="2">2022CK-00830</strain>
    </source>
</reference>
<dbReference type="EMBL" id="CP118108">
    <property type="protein sequence ID" value="WDI03578.1"/>
    <property type="molecule type" value="Genomic_DNA"/>
</dbReference>
<dbReference type="InterPro" id="IPR028994">
    <property type="entry name" value="Integrin_alpha_N"/>
</dbReference>
<accession>A0AAX3N5F8</accession>
<sequence>MRFNEHSASLYRPQRLCPDPYYPYPTPCGPVPYMMPGPFPYVRNQVTSYSMHSYYGHRAPFQQHSSPITADFTGDGIQDTAMLAWNYNAEDSPFATDITLIIQNGAGGPAFQYQLPESSGYSPTLFAGDFDGDGVSDLFIAIQSGGSGALTYNYLYSYHGGVLKELFNSDRYNSEYNYRVDYLDNYRLQVISENNGKRYLIDISDRGAEYLSAIYNENGTLKQPLQGDVLPVSGVYPVDFDQDGIYELLTFQGIMGQYNADRFGYVQNALKYQNGRWTLMNQWVAIYGADVNQDR</sequence>
<proteinExistence type="predicted"/>
<dbReference type="EMBL" id="CP118101">
    <property type="protein sequence ID" value="WDH83924.1"/>
    <property type="molecule type" value="Genomic_DNA"/>
</dbReference>
<gene>
    <name evidence="2" type="ORF">PUW23_06830</name>
    <name evidence="3" type="ORF">PUW25_06355</name>
</gene>
<dbReference type="InterPro" id="IPR013517">
    <property type="entry name" value="FG-GAP"/>
</dbReference>
<dbReference type="Proteomes" id="UP001221519">
    <property type="component" value="Chromosome"/>
</dbReference>
<dbReference type="Gene3D" id="2.40.128.340">
    <property type="match status" value="1"/>
</dbReference>
<evidence type="ECO:0000256" key="1">
    <source>
        <dbReference type="ARBA" id="ARBA00022729"/>
    </source>
</evidence>
<dbReference type="Pfam" id="PF13517">
    <property type="entry name" value="FG-GAP_3"/>
    <property type="match status" value="1"/>
</dbReference>
<evidence type="ECO:0000313" key="3">
    <source>
        <dbReference type="EMBL" id="WDI03578.1"/>
    </source>
</evidence>
<keyword evidence="5" id="KW-1185">Reference proteome</keyword>
<protein>
    <submittedName>
        <fullName evidence="2">VCBS repeat-containing protein</fullName>
    </submittedName>
</protein>
<evidence type="ECO:0000313" key="5">
    <source>
        <dbReference type="Proteomes" id="UP001221519"/>
    </source>
</evidence>
<evidence type="ECO:0000313" key="2">
    <source>
        <dbReference type="EMBL" id="WDH83924.1"/>
    </source>
</evidence>
<keyword evidence="1" id="KW-0732">Signal</keyword>
<name>A0AAX3N5F8_9BACL</name>
<dbReference type="RefSeq" id="WP_052511976.1">
    <property type="nucleotide sequence ID" value="NZ_CP118101.1"/>
</dbReference>
<dbReference type="Proteomes" id="UP001220962">
    <property type="component" value="Chromosome"/>
</dbReference>
<organism evidence="2 4">
    <name type="scientific">Paenibacillus urinalis</name>
    <dbReference type="NCBI Taxonomy" id="521520"/>
    <lineage>
        <taxon>Bacteria</taxon>
        <taxon>Bacillati</taxon>
        <taxon>Bacillota</taxon>
        <taxon>Bacilli</taxon>
        <taxon>Bacillales</taxon>
        <taxon>Paenibacillaceae</taxon>
        <taxon>Paenibacillus</taxon>
    </lineage>
</organism>